<evidence type="ECO:0000313" key="6">
    <source>
        <dbReference type="EMBL" id="WXA91334.1"/>
    </source>
</evidence>
<dbReference type="PRINTS" id="PR00039">
    <property type="entry name" value="HTHLYSR"/>
</dbReference>
<dbReference type="Gene3D" id="1.10.10.10">
    <property type="entry name" value="Winged helix-like DNA-binding domain superfamily/Winged helix DNA-binding domain"/>
    <property type="match status" value="1"/>
</dbReference>
<dbReference type="PANTHER" id="PTHR30346:SF0">
    <property type="entry name" value="HCA OPERON TRANSCRIPTIONAL ACTIVATOR HCAR"/>
    <property type="match status" value="1"/>
</dbReference>
<dbReference type="InterPro" id="IPR036388">
    <property type="entry name" value="WH-like_DNA-bd_sf"/>
</dbReference>
<dbReference type="PANTHER" id="PTHR30346">
    <property type="entry name" value="TRANSCRIPTIONAL DUAL REGULATOR HCAR-RELATED"/>
    <property type="match status" value="1"/>
</dbReference>
<evidence type="ECO:0000313" key="7">
    <source>
        <dbReference type="Proteomes" id="UP001379533"/>
    </source>
</evidence>
<proteinExistence type="inferred from homology"/>
<dbReference type="RefSeq" id="WP_394841954.1">
    <property type="nucleotide sequence ID" value="NZ_CP089982.1"/>
</dbReference>
<dbReference type="InterPro" id="IPR000847">
    <property type="entry name" value="LysR_HTH_N"/>
</dbReference>
<keyword evidence="7" id="KW-1185">Reference proteome</keyword>
<keyword evidence="3" id="KW-0238">DNA-binding</keyword>
<dbReference type="CDD" id="cd08414">
    <property type="entry name" value="PBP2_LTTR_aromatics_like"/>
    <property type="match status" value="1"/>
</dbReference>
<evidence type="ECO:0000256" key="3">
    <source>
        <dbReference type="ARBA" id="ARBA00023125"/>
    </source>
</evidence>
<dbReference type="SUPFAM" id="SSF46785">
    <property type="entry name" value="Winged helix' DNA-binding domain"/>
    <property type="match status" value="1"/>
</dbReference>
<dbReference type="Gene3D" id="3.40.190.10">
    <property type="entry name" value="Periplasmic binding protein-like II"/>
    <property type="match status" value="2"/>
</dbReference>
<keyword evidence="2" id="KW-0805">Transcription regulation</keyword>
<evidence type="ECO:0000259" key="5">
    <source>
        <dbReference type="PROSITE" id="PS50931"/>
    </source>
</evidence>
<reference evidence="6 7" key="1">
    <citation type="submission" date="2021-12" db="EMBL/GenBank/DDBJ databases">
        <title>Discovery of the Pendulisporaceae a myxobacterial family with distinct sporulation behavior and unique specialized metabolism.</title>
        <authorList>
            <person name="Garcia R."/>
            <person name="Popoff A."/>
            <person name="Bader C.D."/>
            <person name="Loehr J."/>
            <person name="Walesch S."/>
            <person name="Walt C."/>
            <person name="Boldt J."/>
            <person name="Bunk B."/>
            <person name="Haeckl F.J.F.P.J."/>
            <person name="Gunesch A.P."/>
            <person name="Birkelbach J."/>
            <person name="Nuebel U."/>
            <person name="Pietschmann T."/>
            <person name="Bach T."/>
            <person name="Mueller R."/>
        </authorList>
    </citation>
    <scope>NUCLEOTIDE SEQUENCE [LARGE SCALE GENOMIC DNA]</scope>
    <source>
        <strain evidence="6 7">MSr12523</strain>
    </source>
</reference>
<evidence type="ECO:0000256" key="4">
    <source>
        <dbReference type="ARBA" id="ARBA00023163"/>
    </source>
</evidence>
<dbReference type="Pfam" id="PF00126">
    <property type="entry name" value="HTH_1"/>
    <property type="match status" value="1"/>
</dbReference>
<accession>A0ABZ2JXY2</accession>
<dbReference type="Pfam" id="PF03466">
    <property type="entry name" value="LysR_substrate"/>
    <property type="match status" value="1"/>
</dbReference>
<organism evidence="6 7">
    <name type="scientific">Pendulispora brunnea</name>
    <dbReference type="NCBI Taxonomy" id="2905690"/>
    <lineage>
        <taxon>Bacteria</taxon>
        <taxon>Pseudomonadati</taxon>
        <taxon>Myxococcota</taxon>
        <taxon>Myxococcia</taxon>
        <taxon>Myxococcales</taxon>
        <taxon>Sorangiineae</taxon>
        <taxon>Pendulisporaceae</taxon>
        <taxon>Pendulispora</taxon>
    </lineage>
</organism>
<evidence type="ECO:0000256" key="2">
    <source>
        <dbReference type="ARBA" id="ARBA00023015"/>
    </source>
</evidence>
<sequence>MVELRHLRYFLVLAEELHFGRAARRLHIAQPGLSQQIQALEREIGVELVDRSRRRVQLTAAGRTFFEEGRRGMVQLERAVDLARRAGRGEVGRLSLGAAESATYAILPSLLREYARRYPEVDLAVREMSSGVQLAALERGEVDIAFIRTPVEIKDFETMTLTEESMALVLPEDHPLARKRTVPLTALSNERFILHPTPASGWTEFMYAVCRNAGFEPRISQSASETTVAVSFVAAGLGVTLVPESLSGAARRPGVVTRPVASPVPNTRLLVVYPRDGLPETARAFLDIVRKRTI</sequence>
<dbReference type="EMBL" id="CP089982">
    <property type="protein sequence ID" value="WXA91334.1"/>
    <property type="molecule type" value="Genomic_DNA"/>
</dbReference>
<gene>
    <name evidence="6" type="ORF">LZC95_33370</name>
</gene>
<dbReference type="InterPro" id="IPR005119">
    <property type="entry name" value="LysR_subst-bd"/>
</dbReference>
<dbReference type="Proteomes" id="UP001379533">
    <property type="component" value="Chromosome"/>
</dbReference>
<dbReference type="SUPFAM" id="SSF53850">
    <property type="entry name" value="Periplasmic binding protein-like II"/>
    <property type="match status" value="1"/>
</dbReference>
<evidence type="ECO:0000256" key="1">
    <source>
        <dbReference type="ARBA" id="ARBA00009437"/>
    </source>
</evidence>
<protein>
    <submittedName>
        <fullName evidence="6">LysR substrate-binding domain-containing protein</fullName>
    </submittedName>
</protein>
<feature type="domain" description="HTH lysR-type" evidence="5">
    <location>
        <begin position="2"/>
        <end position="59"/>
    </location>
</feature>
<name>A0ABZ2JXY2_9BACT</name>
<comment type="similarity">
    <text evidence="1">Belongs to the LysR transcriptional regulatory family.</text>
</comment>
<dbReference type="InterPro" id="IPR036390">
    <property type="entry name" value="WH_DNA-bd_sf"/>
</dbReference>
<keyword evidence="4" id="KW-0804">Transcription</keyword>
<dbReference type="PROSITE" id="PS50931">
    <property type="entry name" value="HTH_LYSR"/>
    <property type="match status" value="1"/>
</dbReference>